<reference evidence="11 12" key="1">
    <citation type="submission" date="2014-04" db="EMBL/GenBank/DDBJ databases">
        <authorList>
            <consortium name="DOE Joint Genome Institute"/>
            <person name="Kuo A."/>
            <person name="Zuccaro A."/>
            <person name="Kohler A."/>
            <person name="Nagy L.G."/>
            <person name="Floudas D."/>
            <person name="Copeland A."/>
            <person name="Barry K.W."/>
            <person name="Cichocki N."/>
            <person name="Veneault-Fourrey C."/>
            <person name="LaButti K."/>
            <person name="Lindquist E.A."/>
            <person name="Lipzen A."/>
            <person name="Lundell T."/>
            <person name="Morin E."/>
            <person name="Murat C."/>
            <person name="Sun H."/>
            <person name="Tunlid A."/>
            <person name="Henrissat B."/>
            <person name="Grigoriev I.V."/>
            <person name="Hibbett D.S."/>
            <person name="Martin F."/>
            <person name="Nordberg H.P."/>
            <person name="Cantor M.N."/>
            <person name="Hua S.X."/>
        </authorList>
    </citation>
    <scope>NUCLEOTIDE SEQUENCE [LARGE SCALE GENOMIC DNA]</scope>
    <source>
        <strain evidence="11 12">MAFF 305830</strain>
    </source>
</reference>
<dbReference type="PIRSF" id="PIRSF000548">
    <property type="entry name" value="PK_regulatory"/>
    <property type="match status" value="1"/>
</dbReference>
<protein>
    <recommendedName>
        <fullName evidence="2 8">cAMP-dependent protein kinase regulatory subunit</fullName>
    </recommendedName>
</protein>
<dbReference type="GO" id="GO:0005829">
    <property type="term" value="C:cytosol"/>
    <property type="evidence" value="ECO:0007669"/>
    <property type="project" value="TreeGrafter"/>
</dbReference>
<evidence type="ECO:0000259" key="10">
    <source>
        <dbReference type="PROSITE" id="PS50042"/>
    </source>
</evidence>
<comment type="similarity">
    <text evidence="1 8">Belongs to the cAMP-dependent kinase regulatory chain family.</text>
</comment>
<dbReference type="InterPro" id="IPR000595">
    <property type="entry name" value="cNMP-bd_dom"/>
</dbReference>
<dbReference type="InterPro" id="IPR018490">
    <property type="entry name" value="cNMP-bd_dom_sf"/>
</dbReference>
<dbReference type="GO" id="GO:0004862">
    <property type="term" value="F:cAMP-dependent protein kinase inhibitor activity"/>
    <property type="evidence" value="ECO:0007669"/>
    <property type="project" value="TreeGrafter"/>
</dbReference>
<proteinExistence type="inferred from homology"/>
<feature type="binding site" evidence="9">
    <location>
        <position position="452"/>
    </location>
    <ligand>
        <name>3',5'-cyclic AMP</name>
        <dbReference type="ChEBI" id="CHEBI:58165"/>
        <label>2</label>
    </ligand>
</feature>
<evidence type="ECO:0000313" key="11">
    <source>
        <dbReference type="EMBL" id="KIM28445.1"/>
    </source>
</evidence>
<dbReference type="Proteomes" id="UP000054097">
    <property type="component" value="Unassembled WGS sequence"/>
</dbReference>
<dbReference type="GO" id="GO:0034236">
    <property type="term" value="F:protein kinase A catalytic subunit binding"/>
    <property type="evidence" value="ECO:0007669"/>
    <property type="project" value="TreeGrafter"/>
</dbReference>
<evidence type="ECO:0000256" key="5">
    <source>
        <dbReference type="ARBA" id="ARBA00022737"/>
    </source>
</evidence>
<dbReference type="EMBL" id="KN824293">
    <property type="protein sequence ID" value="KIM28445.1"/>
    <property type="molecule type" value="Genomic_DNA"/>
</dbReference>
<name>A0A0C3AV67_SERVB</name>
<dbReference type="PANTHER" id="PTHR11635">
    <property type="entry name" value="CAMP-DEPENDENT PROTEIN KINASE REGULATORY CHAIN"/>
    <property type="match status" value="1"/>
</dbReference>
<evidence type="ECO:0000256" key="6">
    <source>
        <dbReference type="ARBA" id="ARBA00022741"/>
    </source>
</evidence>
<evidence type="ECO:0000256" key="7">
    <source>
        <dbReference type="ARBA" id="ARBA00023149"/>
    </source>
</evidence>
<evidence type="ECO:0000256" key="3">
    <source>
        <dbReference type="ARBA" id="ARBA00022553"/>
    </source>
</evidence>
<feature type="binding site" evidence="9">
    <location>
        <position position="325"/>
    </location>
    <ligand>
        <name>3',5'-cyclic AMP</name>
        <dbReference type="ChEBI" id="CHEBI:58165"/>
        <label>2</label>
    </ligand>
</feature>
<keyword evidence="7 8" id="KW-0114">cAMP</keyword>
<feature type="binding site" evidence="9">
    <location>
        <position position="334"/>
    </location>
    <ligand>
        <name>3',5'-cyclic AMP</name>
        <dbReference type="ChEBI" id="CHEBI:58165"/>
        <label>2</label>
    </ligand>
</feature>
<dbReference type="Pfam" id="PF02197">
    <property type="entry name" value="RIIa"/>
    <property type="match status" value="1"/>
</dbReference>
<keyword evidence="12" id="KW-1185">Reference proteome</keyword>
<dbReference type="InterPro" id="IPR003117">
    <property type="entry name" value="cAMP_dep_PK_reg_su_I/II_a/b"/>
</dbReference>
<accession>A0A0C3AV67</accession>
<evidence type="ECO:0000313" key="12">
    <source>
        <dbReference type="Proteomes" id="UP000054097"/>
    </source>
</evidence>
<dbReference type="STRING" id="933852.A0A0C3AV67"/>
<dbReference type="SMART" id="SM00100">
    <property type="entry name" value="cNMP"/>
    <property type="match status" value="2"/>
</dbReference>
<dbReference type="Pfam" id="PF00027">
    <property type="entry name" value="cNMP_binding"/>
    <property type="match status" value="2"/>
</dbReference>
<dbReference type="PROSITE" id="PS00888">
    <property type="entry name" value="CNMP_BINDING_1"/>
    <property type="match status" value="2"/>
</dbReference>
<dbReference type="InterPro" id="IPR018488">
    <property type="entry name" value="cNMP-bd_CS"/>
</dbReference>
<sequence>MASFESLVDDLARDVQRAQPRDIVQFCATWFATRLEEQRTRMRDALASNPAFADLFDGEPGTSLPSNPAQSGMGPRPSVVLDGTPVLKNPFGPQSQLNTYAPPAPHPIGGKRAFGSIAMHHTPFVTIQEDEALSPTSFGNPFGGQNMQSMPGPFEASPFDNPSPFGGFDPSSKGGNDGGLIPPALLGRRVSVSAESITPSALTPTQSHLPYHPKSPEQLGRIKTSIVANFIFRDVEEKQMGAVLNAMEEFKVAAGDIVIRQGDHGDYFYVVEDGTLNVYITSDPSNIPASISREQALPSTEGLEGFHPLFGKKVAENTSGSSFGELALMYGHPRAATVLAVTPCTLWRLDRVAFRTIILKAAHGRRSMYEDFLKTVPLLAHLAPEERSKVADALVSTTVEDGEAVVREGEMGDMFYFVEEGTASVRKKVKEGDAAGEEREVNVLKKGDYFGELALLRIEPRAATVRAVVRSDPSDPNTPPLKVAALGVAAFTRLLGPMRDIMERKAGDYGGVAAK</sequence>
<keyword evidence="6 8" id="KW-0547">Nucleotide-binding</keyword>
<dbReference type="GO" id="GO:0005634">
    <property type="term" value="C:nucleus"/>
    <property type="evidence" value="ECO:0007669"/>
    <property type="project" value="TreeGrafter"/>
</dbReference>
<dbReference type="CDD" id="cd12098">
    <property type="entry name" value="DD_R_ScPKA-like"/>
    <property type="match status" value="1"/>
</dbReference>
<dbReference type="FunFam" id="2.60.120.10:FF:000039">
    <property type="entry name" value="cAMP-dependent protein kinase regulatory subunit"/>
    <property type="match status" value="1"/>
</dbReference>
<feature type="domain" description="Cyclic nucleotide-binding" evidence="10">
    <location>
        <begin position="378"/>
        <end position="509"/>
    </location>
</feature>
<evidence type="ECO:0000256" key="8">
    <source>
        <dbReference type="PIRNR" id="PIRNR000548"/>
    </source>
</evidence>
<dbReference type="CDD" id="cd00038">
    <property type="entry name" value="CAP_ED"/>
    <property type="match status" value="2"/>
</dbReference>
<dbReference type="PROSITE" id="PS50042">
    <property type="entry name" value="CNMP_BINDING_3"/>
    <property type="match status" value="2"/>
</dbReference>
<dbReference type="SUPFAM" id="SSF51206">
    <property type="entry name" value="cAMP-binding domain-like"/>
    <property type="match status" value="2"/>
</dbReference>
<dbReference type="HOGENOM" id="CLU_018310_0_1_1"/>
<dbReference type="OrthoDB" id="417078at2759"/>
<dbReference type="AlphaFoldDB" id="A0A0C3AV67"/>
<dbReference type="Gene3D" id="1.20.890.10">
    <property type="entry name" value="cAMP-dependent protein kinase regulatory subunit, dimerization-anchoring domain"/>
    <property type="match status" value="1"/>
</dbReference>
<feature type="binding site" evidence="9">
    <location>
        <position position="461"/>
    </location>
    <ligand>
        <name>3',5'-cyclic AMP</name>
        <dbReference type="ChEBI" id="CHEBI:58165"/>
        <label>2</label>
    </ligand>
</feature>
<comment type="subunit">
    <text evidence="8">Tetramer, composed of 2 regulatory (R) and 2 catalytic (C) subunits. In the presence of cAMP it dissociates into 2 active monomeric C subunits and an R dimer.</text>
</comment>
<dbReference type="GO" id="GO:0005952">
    <property type="term" value="C:cAMP-dependent protein kinase complex"/>
    <property type="evidence" value="ECO:0007669"/>
    <property type="project" value="InterPro"/>
</dbReference>
<dbReference type="GO" id="GO:0030552">
    <property type="term" value="F:cAMP binding"/>
    <property type="evidence" value="ECO:0007669"/>
    <property type="project" value="UniProtKB-KW"/>
</dbReference>
<keyword evidence="3" id="KW-0597">Phosphoprotein</keyword>
<keyword evidence="5" id="KW-0677">Repeat</keyword>
<evidence type="ECO:0000256" key="1">
    <source>
        <dbReference type="ARBA" id="ARBA00005753"/>
    </source>
</evidence>
<reference evidence="12" key="2">
    <citation type="submission" date="2015-01" db="EMBL/GenBank/DDBJ databases">
        <title>Evolutionary Origins and Diversification of the Mycorrhizal Mutualists.</title>
        <authorList>
            <consortium name="DOE Joint Genome Institute"/>
            <consortium name="Mycorrhizal Genomics Consortium"/>
            <person name="Kohler A."/>
            <person name="Kuo A."/>
            <person name="Nagy L.G."/>
            <person name="Floudas D."/>
            <person name="Copeland A."/>
            <person name="Barry K.W."/>
            <person name="Cichocki N."/>
            <person name="Veneault-Fourrey C."/>
            <person name="LaButti K."/>
            <person name="Lindquist E.A."/>
            <person name="Lipzen A."/>
            <person name="Lundell T."/>
            <person name="Morin E."/>
            <person name="Murat C."/>
            <person name="Riley R."/>
            <person name="Ohm R."/>
            <person name="Sun H."/>
            <person name="Tunlid A."/>
            <person name="Henrissat B."/>
            <person name="Grigoriev I.V."/>
            <person name="Hibbett D.S."/>
            <person name="Martin F."/>
        </authorList>
    </citation>
    <scope>NUCLEOTIDE SEQUENCE [LARGE SCALE GENOMIC DNA]</scope>
    <source>
        <strain evidence="12">MAFF 305830</strain>
    </source>
</reference>
<dbReference type="InterPro" id="IPR050503">
    <property type="entry name" value="cAMP-dep_PK_reg_su-like"/>
</dbReference>
<dbReference type="GO" id="GO:0033554">
    <property type="term" value="P:cellular response to stress"/>
    <property type="evidence" value="ECO:0007669"/>
    <property type="project" value="UniProtKB-ARBA"/>
</dbReference>
<keyword evidence="4 8" id="KW-0116">cAMP-binding</keyword>
<evidence type="ECO:0000256" key="4">
    <source>
        <dbReference type="ARBA" id="ARBA00022566"/>
    </source>
</evidence>
<gene>
    <name evidence="11" type="ORF">M408DRAFT_329502</name>
</gene>
<dbReference type="PANTHER" id="PTHR11635:SF152">
    <property type="entry name" value="CAMP-DEPENDENT PROTEIN KINASE TYPE I REGULATORY SUBUNIT-RELATED"/>
    <property type="match status" value="1"/>
</dbReference>
<evidence type="ECO:0000256" key="2">
    <source>
        <dbReference type="ARBA" id="ARBA00020355"/>
    </source>
</evidence>
<dbReference type="InterPro" id="IPR014710">
    <property type="entry name" value="RmlC-like_jellyroll"/>
</dbReference>
<dbReference type="SMART" id="SM00394">
    <property type="entry name" value="RIIa"/>
    <property type="match status" value="1"/>
</dbReference>
<organism evidence="11 12">
    <name type="scientific">Serendipita vermifera MAFF 305830</name>
    <dbReference type="NCBI Taxonomy" id="933852"/>
    <lineage>
        <taxon>Eukaryota</taxon>
        <taxon>Fungi</taxon>
        <taxon>Dikarya</taxon>
        <taxon>Basidiomycota</taxon>
        <taxon>Agaricomycotina</taxon>
        <taxon>Agaricomycetes</taxon>
        <taxon>Sebacinales</taxon>
        <taxon>Serendipitaceae</taxon>
        <taxon>Serendipita</taxon>
    </lineage>
</organism>
<dbReference type="PRINTS" id="PR00103">
    <property type="entry name" value="CAMPKINASE"/>
</dbReference>
<feature type="domain" description="Cyclic nucleotide-binding" evidence="10">
    <location>
        <begin position="231"/>
        <end position="375"/>
    </location>
</feature>
<evidence type="ECO:0000256" key="9">
    <source>
        <dbReference type="PIRSR" id="PIRSR000548-1"/>
    </source>
</evidence>
<dbReference type="Gene3D" id="2.60.120.10">
    <property type="entry name" value="Jelly Rolls"/>
    <property type="match status" value="2"/>
</dbReference>
<dbReference type="PROSITE" id="PS00889">
    <property type="entry name" value="CNMP_BINDING_2"/>
    <property type="match status" value="2"/>
</dbReference>
<dbReference type="InterPro" id="IPR012198">
    <property type="entry name" value="cAMP_dep_PK_reg_su"/>
</dbReference>